<dbReference type="PANTHER" id="PTHR35563:SF2">
    <property type="entry name" value="BARREL METAL-DEPENDENT HYDROLASE, PUTATIVE (AFU_ORTHOLOGUE AFUA_1G16240)-RELATED"/>
    <property type="match status" value="1"/>
</dbReference>
<name>A0A5N5DGW5_9PEZI</name>
<dbReference type="Proteomes" id="UP000325902">
    <property type="component" value="Unassembled WGS sequence"/>
</dbReference>
<dbReference type="SUPFAM" id="SSF51556">
    <property type="entry name" value="Metallo-dependent hydrolases"/>
    <property type="match status" value="1"/>
</dbReference>
<evidence type="ECO:0000259" key="1">
    <source>
        <dbReference type="Pfam" id="PF04909"/>
    </source>
</evidence>
<dbReference type="Gene3D" id="3.20.20.140">
    <property type="entry name" value="Metal-dependent hydrolases"/>
    <property type="match status" value="1"/>
</dbReference>
<accession>A0A5N5DGW5</accession>
<dbReference type="EMBL" id="VCHE01000021">
    <property type="protein sequence ID" value="KAB2576780.1"/>
    <property type="molecule type" value="Genomic_DNA"/>
</dbReference>
<feature type="domain" description="Amidohydrolase-related" evidence="1">
    <location>
        <begin position="13"/>
        <end position="298"/>
    </location>
</feature>
<sequence>MANTQTPLANGGVDTHHHIFEPSKFAYSPDRHLTPPAATVQQFQEFKKAQGLTKSVLVHGLSYGHDCSSLKHFLKELGPETTRGVAVVDLSTPESEMQEMHALGVRGIRLDMYKHNAMLDVEKQIWMLRSYGDKVQHFGWSLAMLPLNPENWARLAPVIRTLPVPVVTDHHALLKGTSMLPEGMDVLSQPGLEPILELLRSGNFWIKLSAPYRSSDQAPHYDDMKLLVQTLVKTNPKRVLWGSDWPHTPRMKLRTKEEALKETPYLQVDDRQWLLSLREWLTDEQWQLLMIENPQELFWW</sequence>
<organism evidence="2 3">
    <name type="scientific">Lasiodiplodia theobromae</name>
    <dbReference type="NCBI Taxonomy" id="45133"/>
    <lineage>
        <taxon>Eukaryota</taxon>
        <taxon>Fungi</taxon>
        <taxon>Dikarya</taxon>
        <taxon>Ascomycota</taxon>
        <taxon>Pezizomycotina</taxon>
        <taxon>Dothideomycetes</taxon>
        <taxon>Dothideomycetes incertae sedis</taxon>
        <taxon>Botryosphaeriales</taxon>
        <taxon>Botryosphaeriaceae</taxon>
        <taxon>Lasiodiplodia</taxon>
    </lineage>
</organism>
<protein>
    <submittedName>
        <fullName evidence="2">4-sulfomuconolactone hydrolase</fullName>
    </submittedName>
</protein>
<gene>
    <name evidence="2" type="primary">SLMH</name>
    <name evidence="2" type="ORF">DBV05_g4559</name>
</gene>
<evidence type="ECO:0000313" key="2">
    <source>
        <dbReference type="EMBL" id="KAB2576780.1"/>
    </source>
</evidence>
<dbReference type="AlphaFoldDB" id="A0A5N5DGW5"/>
<dbReference type="InterPro" id="IPR032466">
    <property type="entry name" value="Metal_Hydrolase"/>
</dbReference>
<dbReference type="Pfam" id="PF04909">
    <property type="entry name" value="Amidohydro_2"/>
    <property type="match status" value="1"/>
</dbReference>
<comment type="caution">
    <text evidence="2">The sequence shown here is derived from an EMBL/GenBank/DDBJ whole genome shotgun (WGS) entry which is preliminary data.</text>
</comment>
<dbReference type="InterPro" id="IPR006680">
    <property type="entry name" value="Amidohydro-rel"/>
</dbReference>
<dbReference type="InterPro" id="IPR052358">
    <property type="entry name" value="Aro_Compnd_Degr_Hydrolases"/>
</dbReference>
<keyword evidence="2" id="KW-0378">Hydrolase</keyword>
<keyword evidence="3" id="KW-1185">Reference proteome</keyword>
<dbReference type="GO" id="GO:0016787">
    <property type="term" value="F:hydrolase activity"/>
    <property type="evidence" value="ECO:0007669"/>
    <property type="project" value="UniProtKB-KW"/>
</dbReference>
<reference evidence="2 3" key="1">
    <citation type="journal article" date="2019" name="Sci. Rep.">
        <title>A multi-omics analysis of the grapevine pathogen Lasiodiplodia theobromae reveals that temperature affects the expression of virulence- and pathogenicity-related genes.</title>
        <authorList>
            <person name="Felix C."/>
            <person name="Meneses R."/>
            <person name="Goncalves M.F.M."/>
            <person name="Tilleman L."/>
            <person name="Duarte A.S."/>
            <person name="Jorrin-Novo J.V."/>
            <person name="Van de Peer Y."/>
            <person name="Deforce D."/>
            <person name="Van Nieuwerburgh F."/>
            <person name="Esteves A.C."/>
            <person name="Alves A."/>
        </authorList>
    </citation>
    <scope>NUCLEOTIDE SEQUENCE [LARGE SCALE GENOMIC DNA]</scope>
    <source>
        <strain evidence="2 3">LA-SOL3</strain>
    </source>
</reference>
<dbReference type="OrthoDB" id="2135488at2759"/>
<evidence type="ECO:0000313" key="3">
    <source>
        <dbReference type="Proteomes" id="UP000325902"/>
    </source>
</evidence>
<proteinExistence type="predicted"/>
<dbReference type="PANTHER" id="PTHR35563">
    <property type="entry name" value="BARREL METAL-DEPENDENT HYDROLASE, PUTATIVE (AFU_ORTHOLOGUE AFUA_1G16240)-RELATED"/>
    <property type="match status" value="1"/>
</dbReference>